<evidence type="ECO:0000313" key="3">
    <source>
        <dbReference type="Proteomes" id="UP000239430"/>
    </source>
</evidence>
<dbReference type="PANTHER" id="PTHR43691:SF13">
    <property type="entry name" value="URIDINE PHOSPHORYLASE"/>
    <property type="match status" value="1"/>
</dbReference>
<proteinExistence type="predicted"/>
<dbReference type="SUPFAM" id="SSF53167">
    <property type="entry name" value="Purine and uridine phosphorylases"/>
    <property type="match status" value="1"/>
</dbReference>
<accession>A0A9X7J553</accession>
<organism evidence="2 3">
    <name type="scientific">Neomoorella stamsii</name>
    <dbReference type="NCBI Taxonomy" id="1266720"/>
    <lineage>
        <taxon>Bacteria</taxon>
        <taxon>Bacillati</taxon>
        <taxon>Bacillota</taxon>
        <taxon>Clostridia</taxon>
        <taxon>Neomoorellales</taxon>
        <taxon>Neomoorellaceae</taxon>
        <taxon>Neomoorella</taxon>
    </lineage>
</organism>
<dbReference type="GO" id="GO:0009116">
    <property type="term" value="P:nucleoside metabolic process"/>
    <property type="evidence" value="ECO:0007669"/>
    <property type="project" value="InterPro"/>
</dbReference>
<dbReference type="Gene3D" id="3.40.50.1580">
    <property type="entry name" value="Nucleoside phosphorylase domain"/>
    <property type="match status" value="1"/>
</dbReference>
<dbReference type="InterPro" id="IPR010058">
    <property type="entry name" value="Uridine_phosphorylase"/>
</dbReference>
<dbReference type="CDD" id="cd17767">
    <property type="entry name" value="UP_EcUdp-like"/>
    <property type="match status" value="1"/>
</dbReference>
<dbReference type="GO" id="GO:0009166">
    <property type="term" value="P:nucleotide catabolic process"/>
    <property type="evidence" value="ECO:0007669"/>
    <property type="project" value="InterPro"/>
</dbReference>
<name>A0A9X7J553_9FIRM</name>
<dbReference type="InterPro" id="IPR035994">
    <property type="entry name" value="Nucleoside_phosphorylase_sf"/>
</dbReference>
<dbReference type="GO" id="GO:0004850">
    <property type="term" value="F:uridine phosphorylase activity"/>
    <property type="evidence" value="ECO:0007669"/>
    <property type="project" value="UniProtKB-EC"/>
</dbReference>
<evidence type="ECO:0000259" key="1">
    <source>
        <dbReference type="Pfam" id="PF01048"/>
    </source>
</evidence>
<evidence type="ECO:0000313" key="2">
    <source>
        <dbReference type="EMBL" id="PRR76089.1"/>
    </source>
</evidence>
<feature type="domain" description="Nucleoside phosphorylase" evidence="1">
    <location>
        <begin position="34"/>
        <end position="252"/>
    </location>
</feature>
<protein>
    <submittedName>
        <fullName evidence="2">Uridine phosphorylase</fullName>
        <ecNumber evidence="2">2.4.2.3</ecNumber>
    </submittedName>
</protein>
<keyword evidence="3" id="KW-1185">Reference proteome</keyword>
<dbReference type="Proteomes" id="UP000239430">
    <property type="component" value="Unassembled WGS sequence"/>
</dbReference>
<gene>
    <name evidence="2" type="primary">udp</name>
    <name evidence="2" type="ORF">MOST_07100</name>
</gene>
<dbReference type="GO" id="GO:0005829">
    <property type="term" value="C:cytosol"/>
    <property type="evidence" value="ECO:0007669"/>
    <property type="project" value="TreeGrafter"/>
</dbReference>
<dbReference type="EC" id="2.4.2.3" evidence="2"/>
<dbReference type="AlphaFoldDB" id="A0A9X7J553"/>
<dbReference type="InterPro" id="IPR000845">
    <property type="entry name" value="Nucleoside_phosphorylase_d"/>
</dbReference>
<comment type="caution">
    <text evidence="2">The sequence shown here is derived from an EMBL/GenBank/DDBJ whole genome shotgun (WGS) entry which is preliminary data.</text>
</comment>
<dbReference type="EMBL" id="PVXL01000023">
    <property type="protein sequence ID" value="PRR76089.1"/>
    <property type="molecule type" value="Genomic_DNA"/>
</dbReference>
<keyword evidence="2" id="KW-0808">Transferase</keyword>
<dbReference type="RefSeq" id="WP_054937364.1">
    <property type="nucleotide sequence ID" value="NZ_PVXL01000023.1"/>
</dbReference>
<dbReference type="NCBIfam" id="TIGR01718">
    <property type="entry name" value="Uridine-psphlse"/>
    <property type="match status" value="1"/>
</dbReference>
<dbReference type="Pfam" id="PF01048">
    <property type="entry name" value="PNP_UDP_1"/>
    <property type="match status" value="1"/>
</dbReference>
<reference evidence="2 3" key="1">
    <citation type="submission" date="2018-03" db="EMBL/GenBank/DDBJ databases">
        <title>Genome sequence of Moorella stamsii DSM 26217.</title>
        <authorList>
            <person name="Poehlein A."/>
            <person name="Daniel R."/>
        </authorList>
    </citation>
    <scope>NUCLEOTIDE SEQUENCE [LARGE SCALE GENOMIC DNA]</scope>
    <source>
        <strain evidence="3">DSM 26217</strain>
    </source>
</reference>
<keyword evidence="2" id="KW-0328">Glycosyltransferase</keyword>
<sequence>MTESVKWNTRALRPQTEDKVQYHIRCRPGEIAEYVLLPGDPERVPLIAAQWDTARAVSQYREHVTYTGTIGKTPVSACSTGAGGGSTASALEELAELGAKTFIRVGTTGALQEEINCGDLIICAGAVRHDGTSPQYVELAYPALAHYEVVLALIQAAENLNIPYHVGLACTTASFYCGQGRPGFGGYRQSFMDHIVEDMIKAGVLNFEMEAATVLTLSQLFKLRAGAVFAVVANRVKDELVYKKDGIEKAVATANEAVRLLAEWDALKQEAGKKYFFPGLLK</sequence>
<dbReference type="PANTHER" id="PTHR43691">
    <property type="entry name" value="URIDINE PHOSPHORYLASE"/>
    <property type="match status" value="1"/>
</dbReference>